<keyword evidence="4" id="KW-1185">Reference proteome</keyword>
<evidence type="ECO:0000256" key="1">
    <source>
        <dbReference type="SAM" id="Coils"/>
    </source>
</evidence>
<keyword evidence="2" id="KW-0472">Membrane</keyword>
<organism evidence="3 4">
    <name type="scientific">Emticicia oligotrophica (strain DSM 17448 / CIP 109782 / MTCC 6937 / GPTSA100-15)</name>
    <dbReference type="NCBI Taxonomy" id="929562"/>
    <lineage>
        <taxon>Bacteria</taxon>
        <taxon>Pseudomonadati</taxon>
        <taxon>Bacteroidota</taxon>
        <taxon>Cytophagia</taxon>
        <taxon>Cytophagales</taxon>
        <taxon>Leadbetterellaceae</taxon>
        <taxon>Emticicia</taxon>
    </lineage>
</organism>
<name>A0ABN4AK80_EMTOG</name>
<reference evidence="3 4" key="1">
    <citation type="submission" date="2011-07" db="EMBL/GenBank/DDBJ databases">
        <title>The complete genome of chromosome of Emticicia oligotrophica DSM 17448.</title>
        <authorList>
            <consortium name="US DOE Joint Genome Institute (JGI-PGF)"/>
            <person name="Lucas S."/>
            <person name="Han J."/>
            <person name="Lapidus A."/>
            <person name="Bruce D."/>
            <person name="Goodwin L."/>
            <person name="Pitluck S."/>
            <person name="Peters L."/>
            <person name="Kyrpides N."/>
            <person name="Mavromatis K."/>
            <person name="Ivanova N."/>
            <person name="Ovchinnikova G."/>
            <person name="Teshima H."/>
            <person name="Detter J.C."/>
            <person name="Tapia R."/>
            <person name="Han C."/>
            <person name="Land M."/>
            <person name="Hauser L."/>
            <person name="Markowitz V."/>
            <person name="Cheng J.-F."/>
            <person name="Hugenholtz P."/>
            <person name="Woyke T."/>
            <person name="Wu D."/>
            <person name="Tindall B."/>
            <person name="Pomrenke H."/>
            <person name="Brambilla E."/>
            <person name="Klenk H.-P."/>
            <person name="Eisen J.A."/>
        </authorList>
    </citation>
    <scope>NUCLEOTIDE SEQUENCE [LARGE SCALE GENOMIC DNA]</scope>
    <source>
        <strain evidence="3 4">DSM 17448</strain>
    </source>
</reference>
<dbReference type="RefSeq" id="WP_015028281.1">
    <property type="nucleotide sequence ID" value="NZ_JBBEOH010000001.1"/>
</dbReference>
<feature type="transmembrane region" description="Helical" evidence="2">
    <location>
        <begin position="150"/>
        <end position="171"/>
    </location>
</feature>
<feature type="coiled-coil region" evidence="1">
    <location>
        <begin position="283"/>
        <end position="310"/>
    </location>
</feature>
<dbReference type="EMBL" id="CP002961">
    <property type="protein sequence ID" value="AFK02581.1"/>
    <property type="molecule type" value="Genomic_DNA"/>
</dbReference>
<evidence type="ECO:0000256" key="2">
    <source>
        <dbReference type="SAM" id="Phobius"/>
    </source>
</evidence>
<gene>
    <name evidence="3" type="ordered locus">Emtol_1435</name>
</gene>
<feature type="transmembrane region" description="Helical" evidence="2">
    <location>
        <begin position="242"/>
        <end position="263"/>
    </location>
</feature>
<evidence type="ECO:0000313" key="3">
    <source>
        <dbReference type="EMBL" id="AFK02581.1"/>
    </source>
</evidence>
<feature type="coiled-coil region" evidence="1">
    <location>
        <begin position="116"/>
        <end position="143"/>
    </location>
</feature>
<sequence length="363" mass="41909">MSQITMSFLDKVKNLFSTKPAEVPSSTEDTNDANILQPTISSPEVITVPNADNATFSPEMDIIPFWLENEDALRDEGVIFGLSESKAEEKIASIRNYFAHQTAELEKTVEYHSEKIGEINLLIEQKETRIHELTEKTRVLENKERTDHQLLRTAIGVTLSLAMCVGNYYLIDESILKNFPQNHRVIALGVFLAGMFNLFNPKSLFHEKDTKISWRQLLEEVGMPLAASVFVFVQALETQSVLRSIALFLFVFFLFLFAGKLLLSNLTVLKTDSGIWLDNLRLEKDKVNKSKEWEEEIEKLKAEIDEQRMDKWKIVDTLKFPEAELKRLNERREMLVKLFESEFNLARSYREKLTGKQIQDILK</sequence>
<keyword evidence="2" id="KW-0812">Transmembrane</keyword>
<protein>
    <submittedName>
        <fullName evidence="3">Uncharacterized protein</fullName>
    </submittedName>
</protein>
<accession>A0ABN4AK80</accession>
<keyword evidence="1" id="KW-0175">Coiled coil</keyword>
<feature type="transmembrane region" description="Helical" evidence="2">
    <location>
        <begin position="217"/>
        <end position="236"/>
    </location>
</feature>
<proteinExistence type="predicted"/>
<feature type="transmembrane region" description="Helical" evidence="2">
    <location>
        <begin position="183"/>
        <end position="205"/>
    </location>
</feature>
<keyword evidence="2" id="KW-1133">Transmembrane helix</keyword>
<dbReference type="Proteomes" id="UP000002875">
    <property type="component" value="Chromosome"/>
</dbReference>
<evidence type="ECO:0000313" key="4">
    <source>
        <dbReference type="Proteomes" id="UP000002875"/>
    </source>
</evidence>